<keyword evidence="4 7" id="KW-1133">Transmembrane helix</keyword>
<dbReference type="InParanoid" id="G8Y9R9"/>
<feature type="region of interest" description="Disordered" evidence="6">
    <location>
        <begin position="16"/>
        <end position="37"/>
    </location>
</feature>
<dbReference type="Proteomes" id="UP000005222">
    <property type="component" value="Chromosome L"/>
</dbReference>
<keyword evidence="10" id="KW-1185">Reference proteome</keyword>
<evidence type="ECO:0000256" key="7">
    <source>
        <dbReference type="SAM" id="Phobius"/>
    </source>
</evidence>
<evidence type="ECO:0000313" key="9">
    <source>
        <dbReference type="EMBL" id="CCE84333.1"/>
    </source>
</evidence>
<feature type="transmembrane region" description="Helical" evidence="7">
    <location>
        <begin position="486"/>
        <end position="504"/>
    </location>
</feature>
<evidence type="ECO:0000256" key="4">
    <source>
        <dbReference type="ARBA" id="ARBA00022989"/>
    </source>
</evidence>
<comment type="subcellular location">
    <subcellularLocation>
        <location evidence="1">Membrane</location>
        <topology evidence="1">Multi-pass membrane protein</topology>
    </subcellularLocation>
</comment>
<dbReference type="GO" id="GO:0022857">
    <property type="term" value="F:transmembrane transporter activity"/>
    <property type="evidence" value="ECO:0007669"/>
    <property type="project" value="InterPro"/>
</dbReference>
<dbReference type="Proteomes" id="UP000005222">
    <property type="component" value="Chromosome K"/>
</dbReference>
<sequence length="544" mass="62121">MTTSYGSTKDKKLEKLNSSVTSVHSDDLESKTSSQNPFADPNVAEYYRNLYEKCEYECRSVFDPEFEWEPEEEKKLLKKLDIRVALSACIMFVGLQIDRGNLQQAVSDNLLNDLGMTTDDYNTGNTIFLVCFLIAELPSQLISKALGPDIFIPLQMLAWSIVALCQGALSGRVSFFITRALIGALEGGFIADLVLWLSYFYKSNELPIRLSWFWTTLSLVQIGTSLLAFGLLRMRGVAGMAGWRWLFIIEGVITLLIAISAFYLMVPSATQTKNKLHPKGWFSDKEIKIVVNRVLRDDPSKGDMHNRQGLTPRLIFKSLSDYDLWPVYLIGLFAYIPTQTVSTYQTLNLKQMGLSTFNVNLLTIPGNVIHIIWLLIITWSSERIKQISLICLMQPLWSIPLLAILAWWKDSLHNVWGTWTVITLVIGCPYIHAICVSWVSRNANSIRSRSVCSALYNMTVQIGSIIGSNIYRADDAPYYRRGNTNLFIFSVIMIPIFIFAKFYYVGRNRHKERKWNSMTPEEQSEYINTTTDEGNKRLDFRFVH</sequence>
<dbReference type="HOGENOM" id="CLU_001265_2_2_1"/>
<proteinExistence type="predicted"/>
<reference evidence="8" key="1">
    <citation type="submission" date="2011-10" db="EMBL/GenBank/DDBJ databases">
        <authorList>
            <person name="Genoscope - CEA"/>
        </authorList>
    </citation>
    <scope>NUCLEOTIDE SEQUENCE</scope>
</reference>
<evidence type="ECO:0000256" key="6">
    <source>
        <dbReference type="SAM" id="MobiDB-lite"/>
    </source>
</evidence>
<dbReference type="SUPFAM" id="SSF103473">
    <property type="entry name" value="MFS general substrate transporter"/>
    <property type="match status" value="1"/>
</dbReference>
<dbReference type="InterPro" id="IPR011701">
    <property type="entry name" value="MFS"/>
</dbReference>
<evidence type="ECO:0000256" key="5">
    <source>
        <dbReference type="ARBA" id="ARBA00023136"/>
    </source>
</evidence>
<dbReference type="FunFam" id="1.20.1250.20:FF:000247">
    <property type="entry name" value="MFS general substrate transporter"/>
    <property type="match status" value="1"/>
</dbReference>
<dbReference type="EMBL" id="FO082048">
    <property type="protein sequence ID" value="CCE84333.1"/>
    <property type="molecule type" value="Genomic_DNA"/>
</dbReference>
<organism evidence="8 10">
    <name type="scientific">Pichia sorbitophila (strain ATCC MYA-4447 / BCRC 22081 / CBS 7064 / NBRC 10061 / NRRL Y-12695)</name>
    <name type="common">Hybrid yeast</name>
    <dbReference type="NCBI Taxonomy" id="559304"/>
    <lineage>
        <taxon>Eukaryota</taxon>
        <taxon>Fungi</taxon>
        <taxon>Dikarya</taxon>
        <taxon>Ascomycota</taxon>
        <taxon>Saccharomycotina</taxon>
        <taxon>Pichiomycetes</taxon>
        <taxon>Debaryomycetaceae</taxon>
        <taxon>Millerozyma</taxon>
    </lineage>
</organism>
<feature type="transmembrane region" description="Helical" evidence="7">
    <location>
        <begin position="420"/>
        <end position="439"/>
    </location>
</feature>
<dbReference type="OMA" id="TFVAMLQ"/>
<feature type="transmembrane region" description="Helical" evidence="7">
    <location>
        <begin position="451"/>
        <end position="471"/>
    </location>
</feature>
<evidence type="ECO:0000256" key="3">
    <source>
        <dbReference type="ARBA" id="ARBA00022692"/>
    </source>
</evidence>
<dbReference type="STRING" id="559304.G8Y9R9"/>
<dbReference type="Pfam" id="PF07690">
    <property type="entry name" value="MFS_1"/>
    <property type="match status" value="1"/>
</dbReference>
<dbReference type="PANTHER" id="PTHR43791">
    <property type="entry name" value="PERMEASE-RELATED"/>
    <property type="match status" value="1"/>
</dbReference>
<accession>G8Y9R9</accession>
<dbReference type="AlphaFoldDB" id="G8Y9R9"/>
<reference evidence="10" key="2">
    <citation type="journal article" date="2012" name="G3 (Bethesda)">
        <title>Pichia sorbitophila, an interspecies yeast hybrid reveals early steps of genome resolution following polyploidization.</title>
        <authorList>
            <person name="Leh Louis V."/>
            <person name="Despons L."/>
            <person name="Friedrich A."/>
            <person name="Martin T."/>
            <person name="Durrens P."/>
            <person name="Casaregola S."/>
            <person name="Neuveglise C."/>
            <person name="Fairhead C."/>
            <person name="Marck C."/>
            <person name="Cruz J.A."/>
            <person name="Straub M.L."/>
            <person name="Kugler V."/>
            <person name="Sacerdot C."/>
            <person name="Uzunov Z."/>
            <person name="Thierry A."/>
            <person name="Weiss S."/>
            <person name="Bleykasten C."/>
            <person name="De Montigny J."/>
            <person name="Jacques N."/>
            <person name="Jung P."/>
            <person name="Lemaire M."/>
            <person name="Mallet S."/>
            <person name="Morel G."/>
            <person name="Richard G.F."/>
            <person name="Sarkar A."/>
            <person name="Savel G."/>
            <person name="Schacherer J."/>
            <person name="Seret M.L."/>
            <person name="Talla E."/>
            <person name="Samson G."/>
            <person name="Jubin C."/>
            <person name="Poulain J."/>
            <person name="Vacherie B."/>
            <person name="Barbe V."/>
            <person name="Pelletier E."/>
            <person name="Sherman D.J."/>
            <person name="Westhof E."/>
            <person name="Weissenbach J."/>
            <person name="Baret P.V."/>
            <person name="Wincker P."/>
            <person name="Gaillardin C."/>
            <person name="Dujon B."/>
            <person name="Souciet J.L."/>
        </authorList>
    </citation>
    <scope>NUCLEOTIDE SEQUENCE [LARGE SCALE GENOMIC DNA]</scope>
    <source>
        <strain evidence="10">ATCC MYA-4447 / BCRC 22081 / CBS 7064 / NBRC 10061 / NRRL Y-12695</strain>
    </source>
</reference>
<dbReference type="InterPro" id="IPR036259">
    <property type="entry name" value="MFS_trans_sf"/>
</dbReference>
<dbReference type="GO" id="GO:0016020">
    <property type="term" value="C:membrane"/>
    <property type="evidence" value="ECO:0007669"/>
    <property type="project" value="UniProtKB-SubCell"/>
</dbReference>
<dbReference type="Gene3D" id="1.20.1250.20">
    <property type="entry name" value="MFS general substrate transporter like domains"/>
    <property type="match status" value="2"/>
</dbReference>
<feature type="transmembrane region" description="Helical" evidence="7">
    <location>
        <begin position="389"/>
        <end position="408"/>
    </location>
</feature>
<evidence type="ECO:0000313" key="8">
    <source>
        <dbReference type="EMBL" id="CCE83302.1"/>
    </source>
</evidence>
<keyword evidence="3 7" id="KW-0812">Transmembrane</keyword>
<name>G8Y9R9_PICSO</name>
<dbReference type="PANTHER" id="PTHR43791:SF29">
    <property type="entry name" value="MAJOR FACILITATOR SUPERFAMILY (MFS) PROFILE DOMAIN-CONTAINING PROTEIN"/>
    <property type="match status" value="1"/>
</dbReference>
<feature type="transmembrane region" description="Helical" evidence="7">
    <location>
        <begin position="181"/>
        <end position="200"/>
    </location>
</feature>
<feature type="transmembrane region" description="Helical" evidence="7">
    <location>
        <begin position="212"/>
        <end position="232"/>
    </location>
</feature>
<dbReference type="EMBL" id="FO082049">
    <property type="protein sequence ID" value="CCE83302.1"/>
    <property type="molecule type" value="Genomic_DNA"/>
</dbReference>
<keyword evidence="2" id="KW-0813">Transport</keyword>
<dbReference type="FunCoup" id="G8Y9R9">
    <property type="interactions" value="105"/>
</dbReference>
<protein>
    <submittedName>
        <fullName evidence="8">Piso0_003877 protein</fullName>
    </submittedName>
</protein>
<feature type="transmembrane region" description="Helical" evidence="7">
    <location>
        <begin position="244"/>
        <end position="266"/>
    </location>
</feature>
<dbReference type="eggNOG" id="KOG2533">
    <property type="taxonomic scope" value="Eukaryota"/>
</dbReference>
<keyword evidence="5 7" id="KW-0472">Membrane</keyword>
<gene>
    <name evidence="8" type="primary">Piso0_003877</name>
    <name evidence="8" type="ORF">GNLVRS01_PISO0K04542g</name>
    <name evidence="9" type="ORF">GNLVRS01_PISO0L04543g</name>
</gene>
<evidence type="ECO:0000313" key="10">
    <source>
        <dbReference type="Proteomes" id="UP000005222"/>
    </source>
</evidence>
<evidence type="ECO:0000256" key="2">
    <source>
        <dbReference type="ARBA" id="ARBA00022448"/>
    </source>
</evidence>
<dbReference type="OrthoDB" id="1935484at2759"/>
<feature type="transmembrane region" description="Helical" evidence="7">
    <location>
        <begin position="357"/>
        <end position="377"/>
    </location>
</feature>
<dbReference type="FunFam" id="1.20.1250.20:FF:000106">
    <property type="entry name" value="MFS transporter, putative"/>
    <property type="match status" value="1"/>
</dbReference>
<evidence type="ECO:0000256" key="1">
    <source>
        <dbReference type="ARBA" id="ARBA00004141"/>
    </source>
</evidence>